<keyword evidence="5" id="KW-1185">Reference proteome</keyword>
<dbReference type="EMBL" id="HG806347">
    <property type="protein sequence ID" value="CDW58477.1"/>
    <property type="molecule type" value="Genomic_DNA"/>
</dbReference>
<dbReference type="InterPro" id="IPR001478">
    <property type="entry name" value="PDZ"/>
</dbReference>
<dbReference type="Proteomes" id="UP000030665">
    <property type="component" value="Unassembled WGS sequence"/>
</dbReference>
<dbReference type="Pfam" id="PF00595">
    <property type="entry name" value="PDZ"/>
    <property type="match status" value="1"/>
</dbReference>
<gene>
    <name evidence="4" type="ORF">TTRE_0000679401</name>
</gene>
<dbReference type="OrthoDB" id="5875126at2759"/>
<evidence type="ECO:0000256" key="1">
    <source>
        <dbReference type="ARBA" id="ARBA00022737"/>
    </source>
</evidence>
<dbReference type="PANTHER" id="PTHR14191">
    <property type="entry name" value="PDZ DOMAIN CONTAINING PROTEIN"/>
    <property type="match status" value="1"/>
</dbReference>
<dbReference type="SMART" id="SM00228">
    <property type="entry name" value="PDZ"/>
    <property type="match status" value="1"/>
</dbReference>
<name>A0A077ZDN3_TRITR</name>
<keyword evidence="1" id="KW-0677">Repeat</keyword>
<dbReference type="PROSITE" id="PS50106">
    <property type="entry name" value="PDZ"/>
    <property type="match status" value="1"/>
</dbReference>
<evidence type="ECO:0000313" key="4">
    <source>
        <dbReference type="EMBL" id="CDW58477.1"/>
    </source>
</evidence>
<feature type="compositionally biased region" description="Low complexity" evidence="2">
    <location>
        <begin position="1"/>
        <end position="21"/>
    </location>
</feature>
<evidence type="ECO:0000313" key="5">
    <source>
        <dbReference type="Proteomes" id="UP000030665"/>
    </source>
</evidence>
<sequence length="359" mass="38743">MPISTAVQSPSASSGSSYDFSPRNFDGSNDSQPVTVVNCKSPIIIQRGSKGFGFSIKSVRVYMGNTEFYTIQHIVSSVDPTTVAYENGLRTDDLITHVNGSCVENVTQPELLQKLICSGDWLTLKVAALDQTTIKKCDGFRGTTVMARIPRRACFKHKLHRRAMEHRKKASLFRRLSGKRVSAELSGGASNALVQSLHRSISSTDGLCADGTSSSVPCLFSSSFHEGTSTAGGICKSALSPSMFESTLQSHSSSSGSSRPCSLHGLKQKLSKPLKIAASQRKEVQSIPLSPLARCDHHQQQQEKQTSTITVRPQVVLSPSQSPLASGLVTTGDSKMAVATTTRSHSFKCTRPTSYKKEE</sequence>
<accession>A0A077ZDN3</accession>
<dbReference type="STRING" id="36087.A0A077ZDN3"/>
<protein>
    <submittedName>
        <fullName evidence="4">PDZ domain containing protein</fullName>
    </submittedName>
</protein>
<reference evidence="4" key="2">
    <citation type="submission" date="2014-03" db="EMBL/GenBank/DDBJ databases">
        <title>The whipworm genome and dual-species transcriptomics of an intimate host-pathogen interaction.</title>
        <authorList>
            <person name="Foth B.J."/>
            <person name="Tsai I.J."/>
            <person name="Reid A.J."/>
            <person name="Bancroft A.J."/>
            <person name="Nichol S."/>
            <person name="Tracey A."/>
            <person name="Holroyd N."/>
            <person name="Cotton J.A."/>
            <person name="Stanley E.J."/>
            <person name="Zarowiecki M."/>
            <person name="Liu J.Z."/>
            <person name="Huckvale T."/>
            <person name="Cooper P.J."/>
            <person name="Grencis R.K."/>
            <person name="Berriman M."/>
        </authorList>
    </citation>
    <scope>NUCLEOTIDE SEQUENCE [LARGE SCALE GENOMIC DNA]</scope>
</reference>
<organism evidence="4 5">
    <name type="scientific">Trichuris trichiura</name>
    <name type="common">Whipworm</name>
    <name type="synonym">Trichocephalus trichiurus</name>
    <dbReference type="NCBI Taxonomy" id="36087"/>
    <lineage>
        <taxon>Eukaryota</taxon>
        <taxon>Metazoa</taxon>
        <taxon>Ecdysozoa</taxon>
        <taxon>Nematoda</taxon>
        <taxon>Enoplea</taxon>
        <taxon>Dorylaimia</taxon>
        <taxon>Trichinellida</taxon>
        <taxon>Trichuridae</taxon>
        <taxon>Trichuris</taxon>
    </lineage>
</organism>
<dbReference type="GO" id="GO:0016324">
    <property type="term" value="C:apical plasma membrane"/>
    <property type="evidence" value="ECO:0007669"/>
    <property type="project" value="TreeGrafter"/>
</dbReference>
<dbReference type="GO" id="GO:0072659">
    <property type="term" value="P:protein localization to plasma membrane"/>
    <property type="evidence" value="ECO:0007669"/>
    <property type="project" value="TreeGrafter"/>
</dbReference>
<dbReference type="AlphaFoldDB" id="A0A077ZDN3"/>
<feature type="region of interest" description="Disordered" evidence="2">
    <location>
        <begin position="1"/>
        <end position="24"/>
    </location>
</feature>
<dbReference type="GO" id="GO:0043495">
    <property type="term" value="F:protein-membrane adaptor activity"/>
    <property type="evidence" value="ECO:0007669"/>
    <property type="project" value="TreeGrafter"/>
</dbReference>
<reference evidence="4" key="1">
    <citation type="submission" date="2014-01" db="EMBL/GenBank/DDBJ databases">
        <authorList>
            <person name="Aslett M."/>
        </authorList>
    </citation>
    <scope>NUCLEOTIDE SEQUENCE</scope>
</reference>
<dbReference type="SUPFAM" id="SSF50156">
    <property type="entry name" value="PDZ domain-like"/>
    <property type="match status" value="1"/>
</dbReference>
<dbReference type="Gene3D" id="2.30.42.10">
    <property type="match status" value="1"/>
</dbReference>
<dbReference type="PANTHER" id="PTHR14191:SF27">
    <property type="entry name" value="MICROTUBULE ASSOCIATED SERINE_THREONINE KINASE FAMILY MEMBER 4"/>
    <property type="match status" value="1"/>
</dbReference>
<evidence type="ECO:0000256" key="2">
    <source>
        <dbReference type="SAM" id="MobiDB-lite"/>
    </source>
</evidence>
<evidence type="ECO:0000259" key="3">
    <source>
        <dbReference type="PROSITE" id="PS50106"/>
    </source>
</evidence>
<feature type="domain" description="PDZ" evidence="3">
    <location>
        <begin position="42"/>
        <end position="130"/>
    </location>
</feature>
<dbReference type="InterPro" id="IPR051067">
    <property type="entry name" value="NHER"/>
</dbReference>
<dbReference type="InterPro" id="IPR036034">
    <property type="entry name" value="PDZ_sf"/>
</dbReference>
<proteinExistence type="predicted"/>
<dbReference type="GO" id="GO:0005102">
    <property type="term" value="F:signaling receptor binding"/>
    <property type="evidence" value="ECO:0007669"/>
    <property type="project" value="TreeGrafter"/>
</dbReference>